<keyword evidence="1" id="KW-0812">Transmembrane</keyword>
<proteinExistence type="predicted"/>
<keyword evidence="1" id="KW-1133">Transmembrane helix</keyword>
<dbReference type="RefSeq" id="WP_191805393.1">
    <property type="nucleotide sequence ID" value="NZ_JACSQF010000018.1"/>
</dbReference>
<protein>
    <recommendedName>
        <fullName evidence="4">DUF3592 domain-containing protein</fullName>
    </recommendedName>
</protein>
<feature type="transmembrane region" description="Helical" evidence="1">
    <location>
        <begin position="162"/>
        <end position="182"/>
    </location>
</feature>
<keyword evidence="1" id="KW-0472">Membrane</keyword>
<accession>A0ABR8U2C5</accession>
<reference evidence="2 3" key="1">
    <citation type="submission" date="2020-08" db="EMBL/GenBank/DDBJ databases">
        <title>A Genomic Blueprint of the Chicken Gut Microbiome.</title>
        <authorList>
            <person name="Gilroy R."/>
            <person name="Ravi A."/>
            <person name="Getino M."/>
            <person name="Pursley I."/>
            <person name="Horton D.L."/>
            <person name="Alikhan N.-F."/>
            <person name="Baker D."/>
            <person name="Gharbi K."/>
            <person name="Hall N."/>
            <person name="Watson M."/>
            <person name="Adriaenssens E.M."/>
            <person name="Foster-Nyarko E."/>
            <person name="Jarju S."/>
            <person name="Secka A."/>
            <person name="Antonio M."/>
            <person name="Oren A."/>
            <person name="Chaudhuri R."/>
            <person name="La Ragione R.M."/>
            <person name="Hildebrand F."/>
            <person name="Pallen M.J."/>
        </authorList>
    </citation>
    <scope>NUCLEOTIDE SEQUENCE [LARGE SCALE GENOMIC DNA]</scope>
    <source>
        <strain evidence="2 3">Sa2CUA9</strain>
    </source>
</reference>
<dbReference type="Proteomes" id="UP000655570">
    <property type="component" value="Unassembled WGS sequence"/>
</dbReference>
<feature type="transmembrane region" description="Helical" evidence="1">
    <location>
        <begin position="21"/>
        <end position="42"/>
    </location>
</feature>
<evidence type="ECO:0000313" key="2">
    <source>
        <dbReference type="EMBL" id="MBD7982173.1"/>
    </source>
</evidence>
<comment type="caution">
    <text evidence="2">The sequence shown here is derived from an EMBL/GenBank/DDBJ whole genome shotgun (WGS) entry which is preliminary data.</text>
</comment>
<organism evidence="2 3">
    <name type="scientific">Oerskovia merdavium</name>
    <dbReference type="NCBI Taxonomy" id="2762227"/>
    <lineage>
        <taxon>Bacteria</taxon>
        <taxon>Bacillati</taxon>
        <taxon>Actinomycetota</taxon>
        <taxon>Actinomycetes</taxon>
        <taxon>Micrococcales</taxon>
        <taxon>Cellulomonadaceae</taxon>
        <taxon>Oerskovia</taxon>
    </lineage>
</organism>
<gene>
    <name evidence="2" type="ORF">H9641_15820</name>
</gene>
<keyword evidence="3" id="KW-1185">Reference proteome</keyword>
<evidence type="ECO:0000256" key="1">
    <source>
        <dbReference type="SAM" id="Phobius"/>
    </source>
</evidence>
<evidence type="ECO:0008006" key="4">
    <source>
        <dbReference type="Google" id="ProtNLM"/>
    </source>
</evidence>
<dbReference type="EMBL" id="JACSQF010000018">
    <property type="protein sequence ID" value="MBD7982173.1"/>
    <property type="molecule type" value="Genomic_DNA"/>
</dbReference>
<evidence type="ECO:0000313" key="3">
    <source>
        <dbReference type="Proteomes" id="UP000655570"/>
    </source>
</evidence>
<sequence length="204" mass="21739">MSRAAHRASPAERRRRRRARWLDTWLRTALGIGVLVGVVGGVELSSTVRDLGLARELSATGSSATAHDARIRVEPGGRGTTMLDRAEAVVEIPGEGAGVVTRLRSVDVDTTGLGRGWHDAPPASSYDGTFDVVVAPGERPVAMEVGDLEQALRGNAVDEARTVLVVGVCWTAFWGLVAGAVVRARSRDRPPGSGGRIRRRVMSR</sequence>
<name>A0ABR8U2C5_9CELL</name>